<comment type="caution">
    <text evidence="2">The sequence shown here is derived from an EMBL/GenBank/DDBJ whole genome shotgun (WGS) entry which is preliminary data.</text>
</comment>
<dbReference type="InterPro" id="IPR019431">
    <property type="entry name" value="DUF2417"/>
</dbReference>
<sequence>MAEPNQEREHTTNQRHRSFGSITNEGYTRHDAYTSVPRYYGASTERTPLLDPDDPAVSPLNLLHVWNFRLFLWIFVGIGCLWATILFVNGFVTIPFIVLKTSGFLELDLTILAIISLLLGIFNFTVPSEAQLNIGYFLGGQLAFQLLLTLVIPHLRIYYNVIGIITIAFTLLAVVSSLVLVPIVVKRAKYHEEVRLTGRVETRRTLAEWLKASSTVFFVTLLVAVPFTLIFLGFLLDVYDTARLFHGAGEGTNGIFVPIQSSSYGIHTSSYFSYSVYVQCTAENENVTDSNQPVVLIESDDRVSSQAFYKGWLEELYVDNKLSRVCLWNRPGRGFSDVAPTPFTLDDATNALTIALTAALLPENSTDKGAASTDSAGFFQNRTLALVSHGLGSVYSRAFASKHSTQVQSLTLIDPIHEKLLLRYLGRPSRGFLIWLHGLLSPLSITRQLSWLLHQQSPQERYLGITKSVDDFNQYQLPFKTRPSELKATLQEQISALNGGMSSQLARTTKVLSDSNIPLAIVTSAQSARTRYHWNEYQRELTKITNNNVAWEILDGPHNVWVAEKAKFELQKLFLNVLKEKHSS</sequence>
<proteinExistence type="predicted"/>
<dbReference type="EMBL" id="CCBN010000014">
    <property type="protein sequence ID" value="CDO56205.1"/>
    <property type="molecule type" value="Genomic_DNA"/>
</dbReference>
<keyword evidence="1" id="KW-0812">Transmembrane</keyword>
<dbReference type="STRING" id="1173061.A0A0J9XF94"/>
<organism evidence="2 3">
    <name type="scientific">Geotrichum candidum</name>
    <name type="common">Oospora lactis</name>
    <name type="synonym">Dipodascus geotrichum</name>
    <dbReference type="NCBI Taxonomy" id="1173061"/>
    <lineage>
        <taxon>Eukaryota</taxon>
        <taxon>Fungi</taxon>
        <taxon>Dikarya</taxon>
        <taxon>Ascomycota</taxon>
        <taxon>Saccharomycotina</taxon>
        <taxon>Dipodascomycetes</taxon>
        <taxon>Dipodascales</taxon>
        <taxon>Dipodascaceae</taxon>
        <taxon>Geotrichum</taxon>
    </lineage>
</organism>
<feature type="transmembrane region" description="Helical" evidence="1">
    <location>
        <begin position="159"/>
        <end position="185"/>
    </location>
</feature>
<dbReference type="Pfam" id="PF10329">
    <property type="entry name" value="DUF2417"/>
    <property type="match status" value="1"/>
</dbReference>
<gene>
    <name evidence="2" type="ORF">BN980_GECA14s00945g</name>
</gene>
<evidence type="ECO:0000313" key="3">
    <source>
        <dbReference type="Proteomes" id="UP000242525"/>
    </source>
</evidence>
<reference evidence="2" key="1">
    <citation type="submission" date="2014-03" db="EMBL/GenBank/DDBJ databases">
        <authorList>
            <person name="Casaregola S."/>
        </authorList>
    </citation>
    <scope>NUCLEOTIDE SEQUENCE [LARGE SCALE GENOMIC DNA]</scope>
    <source>
        <strain evidence="2">CLIB 918</strain>
    </source>
</reference>
<protein>
    <recommendedName>
        <fullName evidence="4">AB hydrolase-1 domain-containing protein</fullName>
    </recommendedName>
</protein>
<dbReference type="Gene3D" id="3.40.50.1820">
    <property type="entry name" value="alpha/beta hydrolase"/>
    <property type="match status" value="1"/>
</dbReference>
<feature type="transmembrane region" description="Helical" evidence="1">
    <location>
        <begin position="104"/>
        <end position="122"/>
    </location>
</feature>
<dbReference type="AlphaFoldDB" id="A0A0J9XF94"/>
<dbReference type="OrthoDB" id="164921at2759"/>
<evidence type="ECO:0000313" key="2">
    <source>
        <dbReference type="EMBL" id="CDO56205.1"/>
    </source>
</evidence>
<keyword evidence="3" id="KW-1185">Reference proteome</keyword>
<dbReference type="InterPro" id="IPR029058">
    <property type="entry name" value="AB_hydrolase_fold"/>
</dbReference>
<name>A0A0J9XF94_GEOCN</name>
<feature type="transmembrane region" description="Helical" evidence="1">
    <location>
        <begin position="134"/>
        <end position="152"/>
    </location>
</feature>
<feature type="transmembrane region" description="Helical" evidence="1">
    <location>
        <begin position="70"/>
        <end position="92"/>
    </location>
</feature>
<evidence type="ECO:0000256" key="1">
    <source>
        <dbReference type="SAM" id="Phobius"/>
    </source>
</evidence>
<evidence type="ECO:0008006" key="4">
    <source>
        <dbReference type="Google" id="ProtNLM"/>
    </source>
</evidence>
<dbReference type="Proteomes" id="UP000242525">
    <property type="component" value="Unassembled WGS sequence"/>
</dbReference>
<keyword evidence="1" id="KW-0472">Membrane</keyword>
<keyword evidence="1" id="KW-1133">Transmembrane helix</keyword>
<dbReference type="SUPFAM" id="SSF53474">
    <property type="entry name" value="alpha/beta-Hydrolases"/>
    <property type="match status" value="1"/>
</dbReference>
<feature type="transmembrane region" description="Helical" evidence="1">
    <location>
        <begin position="216"/>
        <end position="236"/>
    </location>
</feature>
<accession>A0A0J9XF94</accession>